<proteinExistence type="predicted"/>
<dbReference type="InterPro" id="IPR017868">
    <property type="entry name" value="Filamin/ABP280_repeat-like"/>
</dbReference>
<name>A0A285PHD6_9HYPH</name>
<dbReference type="Pfam" id="PF22544">
    <property type="entry name" value="HYDIN_VesB_CFA65-like_Ig"/>
    <property type="match status" value="2"/>
</dbReference>
<evidence type="ECO:0000256" key="2">
    <source>
        <dbReference type="ARBA" id="ARBA00004496"/>
    </source>
</evidence>
<dbReference type="AlphaFoldDB" id="A0A285PHD6"/>
<feature type="region of interest" description="Disordered" evidence="6">
    <location>
        <begin position="48"/>
        <end position="76"/>
    </location>
</feature>
<sequence length="1002" mass="104895">MNSGLYMRTMSSNLFSFSSRATYVICTLALLCLTSLLSSEAHAAPEMSVTAPHSSPANREITDNLTSTSTASGTRFSSQPLVGGSQTFTYEIHNSGTDPLNLIGATPVTLTGDDTAHFSVTQPLLSVVPPASSTTFTVTFDPADTGPLSATVNIANDDADENPYNFAISGTGEGPSIQVRYTDLFGFEVLDGSTTTHARTGTEFGSVDVNGGTSSRLFQLRNIGTENLVLPGNVTISGAHAADFTVTQQPAGTLTPSQRGYLTIEFNPGAVGRRTALVTIANNDPSRSPFDFVIAGTGDAGAAEVQVTHLGSDIASNISFDFGDPSTYTFFGPVDANAIAVDKVFRISNIGTAPLTLGPNAASILNNTAGFSVLAQPASVIQPGQSSDVIVRFTSRLGGTITGLLINSDDADESTFYINLYGLGVASAAEIDVTGNGQAIIDGDSSPSTADHTDFGAADIATDTISRTYTIRNPGSSILTLGANAATLSGPDAGEFSITTQPSATIAAGSSSTLVVTYNPSAVGSHAATLNIASDDADENPYNFAIAGTGTTVGGGVTIVLNVAGPDTNLDFTSATGALNLSLTSAGGSAQSNVTGIAPGTHRIVAADLGALGYGISAISCSDDDSTTDPAARSATIRLAANESVTCTFTLTQSRDVTSQMIVDYLSARNTLILRNQADRTRRLARLQQGASPRERTASVTTPLGFVAQLPSPMALTLNEGLLSYSASAQEALSFFDNRTRSFELPQMGRWDIWSEGRFNIFDDKKDQSGQFGIVHFGADYLLSKDILLGAKAQIDWMDQTFAATTGKVSGTGFMVGPYATVALTDSLFLDLSSTWGMSENSISPFGTYKDQFTTNRWMVDGSLTGQYVLDRWTLHPTLAFAYIEEYQSAYTDSLNVRIPDQTVAQGQVSFAPRLSYTAPFEKGGALTSWLETKGQYAFNRGEKPSNGSYGDANIGLSASIETGLDLNLHTGSAFSLSGKYDGVGTNTTSYGFKLGIRVPLN</sequence>
<keyword evidence="7" id="KW-0732">Signal</keyword>
<keyword evidence="4" id="KW-0969">Cilium</keyword>
<evidence type="ECO:0000256" key="3">
    <source>
        <dbReference type="ARBA" id="ARBA00022490"/>
    </source>
</evidence>
<feature type="chain" id="PRO_5012673575" evidence="7">
    <location>
        <begin position="44"/>
        <end position="1002"/>
    </location>
</feature>
<dbReference type="Pfam" id="PF03797">
    <property type="entry name" value="Autotransporter"/>
    <property type="match status" value="1"/>
</dbReference>
<dbReference type="Proteomes" id="UP000219439">
    <property type="component" value="Unassembled WGS sequence"/>
</dbReference>
<evidence type="ECO:0000259" key="8">
    <source>
        <dbReference type="PROSITE" id="PS51208"/>
    </source>
</evidence>
<dbReference type="PROSITE" id="PS50194">
    <property type="entry name" value="FILAMIN_REPEAT"/>
    <property type="match status" value="1"/>
</dbReference>
<comment type="subcellular location">
    <subcellularLocation>
        <location evidence="1">Cell projection</location>
        <location evidence="1">Cilium</location>
    </subcellularLocation>
    <subcellularLocation>
        <location evidence="2">Cytoplasm</location>
    </subcellularLocation>
</comment>
<dbReference type="GO" id="GO:0005737">
    <property type="term" value="C:cytoplasm"/>
    <property type="evidence" value="ECO:0007669"/>
    <property type="project" value="UniProtKB-SubCell"/>
</dbReference>
<evidence type="ECO:0000256" key="7">
    <source>
        <dbReference type="SAM" id="SignalP"/>
    </source>
</evidence>
<evidence type="ECO:0000313" key="10">
    <source>
        <dbReference type="Proteomes" id="UP000219439"/>
    </source>
</evidence>
<organism evidence="9 10">
    <name type="scientific">Cohaesibacter gelatinilyticus</name>
    <dbReference type="NCBI Taxonomy" id="372072"/>
    <lineage>
        <taxon>Bacteria</taxon>
        <taxon>Pseudomonadati</taxon>
        <taxon>Pseudomonadota</taxon>
        <taxon>Alphaproteobacteria</taxon>
        <taxon>Hyphomicrobiales</taxon>
        <taxon>Cohaesibacteraceae</taxon>
    </lineage>
</organism>
<dbReference type="Gene3D" id="2.60.40.10">
    <property type="entry name" value="Immunoglobulins"/>
    <property type="match status" value="4"/>
</dbReference>
<protein>
    <submittedName>
        <fullName evidence="9">Autotransporter beta-domain-containing protein</fullName>
    </submittedName>
</protein>
<evidence type="ECO:0000256" key="6">
    <source>
        <dbReference type="SAM" id="MobiDB-lite"/>
    </source>
</evidence>
<evidence type="ECO:0000256" key="4">
    <source>
        <dbReference type="ARBA" id="ARBA00023069"/>
    </source>
</evidence>
<accession>A0A285PHD6</accession>
<dbReference type="Gene3D" id="2.40.128.130">
    <property type="entry name" value="Autotransporter beta-domain"/>
    <property type="match status" value="1"/>
</dbReference>
<feature type="signal peptide" evidence="7">
    <location>
        <begin position="1"/>
        <end position="43"/>
    </location>
</feature>
<dbReference type="SUPFAM" id="SSF103515">
    <property type="entry name" value="Autotransporter"/>
    <property type="match status" value="1"/>
</dbReference>
<keyword evidence="3" id="KW-0963">Cytoplasm</keyword>
<feature type="domain" description="Autotransporter" evidence="8">
    <location>
        <begin position="746"/>
        <end position="1001"/>
    </location>
</feature>
<dbReference type="InterPro" id="IPR013783">
    <property type="entry name" value="Ig-like_fold"/>
</dbReference>
<gene>
    <name evidence="9" type="ORF">SAMN06265368_4267</name>
</gene>
<dbReference type="NCBIfam" id="NF012200">
    <property type="entry name" value="choice_anch_D"/>
    <property type="match status" value="4"/>
</dbReference>
<dbReference type="OrthoDB" id="5720638at2"/>
<keyword evidence="10" id="KW-1185">Reference proteome</keyword>
<reference evidence="9 10" key="1">
    <citation type="submission" date="2017-09" db="EMBL/GenBank/DDBJ databases">
        <authorList>
            <person name="Ehlers B."/>
            <person name="Leendertz F.H."/>
        </authorList>
    </citation>
    <scope>NUCLEOTIDE SEQUENCE [LARGE SCALE GENOMIC DNA]</scope>
    <source>
        <strain evidence="9 10">DSM 18289</strain>
    </source>
</reference>
<evidence type="ECO:0000313" key="9">
    <source>
        <dbReference type="EMBL" id="SNZ21150.1"/>
    </source>
</evidence>
<dbReference type="InterPro" id="IPR036709">
    <property type="entry name" value="Autotransporte_beta_dom_sf"/>
</dbReference>
<dbReference type="SMART" id="SM00869">
    <property type="entry name" value="Autotransporter"/>
    <property type="match status" value="1"/>
</dbReference>
<keyword evidence="5" id="KW-0966">Cell projection</keyword>
<dbReference type="PROSITE" id="PS51208">
    <property type="entry name" value="AUTOTRANSPORTER"/>
    <property type="match status" value="1"/>
</dbReference>
<dbReference type="InterPro" id="IPR005546">
    <property type="entry name" value="Autotransporte_beta"/>
</dbReference>
<dbReference type="EMBL" id="OBEL01000007">
    <property type="protein sequence ID" value="SNZ21150.1"/>
    <property type="molecule type" value="Genomic_DNA"/>
</dbReference>
<evidence type="ECO:0000256" key="1">
    <source>
        <dbReference type="ARBA" id="ARBA00004138"/>
    </source>
</evidence>
<dbReference type="InterPro" id="IPR053879">
    <property type="entry name" value="HYDIN_VesB_CFA65-like_Ig"/>
</dbReference>
<evidence type="ECO:0000256" key="5">
    <source>
        <dbReference type="ARBA" id="ARBA00023273"/>
    </source>
</evidence>
<feature type="compositionally biased region" description="Polar residues" evidence="6">
    <location>
        <begin position="51"/>
        <end position="76"/>
    </location>
</feature>